<accession>A0A2U3KHQ7</accession>
<proteinExistence type="predicted"/>
<name>A0A2U3KHQ7_9BACT</name>
<evidence type="ECO:0000313" key="2">
    <source>
        <dbReference type="Proteomes" id="UP000238701"/>
    </source>
</evidence>
<reference evidence="2" key="1">
    <citation type="submission" date="2018-02" db="EMBL/GenBank/DDBJ databases">
        <authorList>
            <person name="Hausmann B."/>
        </authorList>
    </citation>
    <scope>NUCLEOTIDE SEQUENCE [LARGE SCALE GENOMIC DNA]</scope>
    <source>
        <strain evidence="2">Peat soil MAG SbA1</strain>
    </source>
</reference>
<evidence type="ECO:0000313" key="1">
    <source>
        <dbReference type="EMBL" id="SPF39183.1"/>
    </source>
</evidence>
<dbReference type="Proteomes" id="UP000238701">
    <property type="component" value="Unassembled WGS sequence"/>
</dbReference>
<sequence length="82" mass="8727">MAGPQGLKPGVDAALDGPAEAGPYPKPICETSSSLFRFLSVTPCLRGEFGLSRHVCLSRPSAAEVLSRIRVYPRESAAMNHT</sequence>
<protein>
    <submittedName>
        <fullName evidence="1">Uncharacterized protein</fullName>
    </submittedName>
</protein>
<dbReference type="EMBL" id="OMOD01000117">
    <property type="protein sequence ID" value="SPF39183.1"/>
    <property type="molecule type" value="Genomic_DNA"/>
</dbReference>
<dbReference type="AlphaFoldDB" id="A0A2U3KHQ7"/>
<organism evidence="1 2">
    <name type="scientific">Candidatus Sulfotelmatobacter kueseliae</name>
    <dbReference type="NCBI Taxonomy" id="2042962"/>
    <lineage>
        <taxon>Bacteria</taxon>
        <taxon>Pseudomonadati</taxon>
        <taxon>Acidobacteriota</taxon>
        <taxon>Terriglobia</taxon>
        <taxon>Terriglobales</taxon>
        <taxon>Candidatus Korobacteraceae</taxon>
        <taxon>Candidatus Sulfotelmatobacter</taxon>
    </lineage>
</organism>
<gene>
    <name evidence="1" type="ORF">SBA1_250007</name>
</gene>